<organism evidence="1 2">
    <name type="scientific">Hymenoscyphus albidus</name>
    <dbReference type="NCBI Taxonomy" id="595503"/>
    <lineage>
        <taxon>Eukaryota</taxon>
        <taxon>Fungi</taxon>
        <taxon>Dikarya</taxon>
        <taxon>Ascomycota</taxon>
        <taxon>Pezizomycotina</taxon>
        <taxon>Leotiomycetes</taxon>
        <taxon>Helotiales</taxon>
        <taxon>Helotiaceae</taxon>
        <taxon>Hymenoscyphus</taxon>
    </lineage>
</organism>
<evidence type="ECO:0000313" key="2">
    <source>
        <dbReference type="Proteomes" id="UP000701801"/>
    </source>
</evidence>
<proteinExistence type="predicted"/>
<accession>A0A9N9M1J3</accession>
<dbReference type="Proteomes" id="UP000701801">
    <property type="component" value="Unassembled WGS sequence"/>
</dbReference>
<dbReference type="AlphaFoldDB" id="A0A9N9M1J3"/>
<keyword evidence="2" id="KW-1185">Reference proteome</keyword>
<name>A0A9N9M1J3_9HELO</name>
<gene>
    <name evidence="1" type="ORF">HYALB_00004083</name>
</gene>
<dbReference type="EMBL" id="CAJVRM010000733">
    <property type="protein sequence ID" value="CAG8983652.1"/>
    <property type="molecule type" value="Genomic_DNA"/>
</dbReference>
<comment type="caution">
    <text evidence="1">The sequence shown here is derived from an EMBL/GenBank/DDBJ whole genome shotgun (WGS) entry which is preliminary data.</text>
</comment>
<evidence type="ECO:0000313" key="1">
    <source>
        <dbReference type="EMBL" id="CAG8983652.1"/>
    </source>
</evidence>
<reference evidence="1" key="1">
    <citation type="submission" date="2021-07" db="EMBL/GenBank/DDBJ databases">
        <authorList>
            <person name="Durling M."/>
        </authorList>
    </citation>
    <scope>NUCLEOTIDE SEQUENCE</scope>
</reference>
<protein>
    <submittedName>
        <fullName evidence="1">Uncharacterized protein</fullName>
    </submittedName>
</protein>
<sequence length="143" mass="14982">MSLHCRFLRVDLGRGLGGGNVDGVAAGGGVNVGVRLTASSATDAISNQQSGFSARDGELGVDAGVLTKTRRLEGEGEWGSASVSERVDNGPLARYGSAGGLDIPRRGRGWADGIPPSWTRRILVPVPRRDIRGRLGAVWGWAF</sequence>